<dbReference type="EMBL" id="CM000126">
    <property type="protein sequence ID" value="EAY73438.1"/>
    <property type="molecule type" value="Genomic_DNA"/>
</dbReference>
<gene>
    <name evidence="4" type="ORF">OsI_01317</name>
</gene>
<dbReference type="PANTHER" id="PTHR46146:SF23">
    <property type="entry name" value="PROTEIN KINASE DOMAIN-CONTAINING PROTEIN"/>
    <property type="match status" value="1"/>
</dbReference>
<protein>
    <recommendedName>
        <fullName evidence="3">Tyrosine-protein kinase catalytic domain-containing protein</fullName>
    </recommendedName>
</protein>
<keyword evidence="5" id="KW-1185">Reference proteome</keyword>
<feature type="binding site" evidence="1">
    <location>
        <position position="48"/>
    </location>
    <ligand>
        <name>ATP</name>
        <dbReference type="ChEBI" id="CHEBI:30616"/>
    </ligand>
</feature>
<dbReference type="HOGENOM" id="CLU_000288_21_4_1"/>
<organism evidence="4 5">
    <name type="scientific">Oryza sativa subsp. indica</name>
    <name type="common">Rice</name>
    <dbReference type="NCBI Taxonomy" id="39946"/>
    <lineage>
        <taxon>Eukaryota</taxon>
        <taxon>Viridiplantae</taxon>
        <taxon>Streptophyta</taxon>
        <taxon>Embryophyta</taxon>
        <taxon>Tracheophyta</taxon>
        <taxon>Spermatophyta</taxon>
        <taxon>Magnoliopsida</taxon>
        <taxon>Liliopsida</taxon>
        <taxon>Poales</taxon>
        <taxon>Poaceae</taxon>
        <taxon>BOP clade</taxon>
        <taxon>Oryzoideae</taxon>
        <taxon>Oryzeae</taxon>
        <taxon>Oryzinae</taxon>
        <taxon>Oryza</taxon>
        <taxon>Oryza sativa</taxon>
    </lineage>
</organism>
<dbReference type="InterPro" id="IPR020635">
    <property type="entry name" value="Tyr_kinase_cat_dom"/>
</dbReference>
<proteinExistence type="predicted"/>
<dbReference type="STRING" id="39946.A2WN92"/>
<evidence type="ECO:0000313" key="5">
    <source>
        <dbReference type="Proteomes" id="UP000007015"/>
    </source>
</evidence>
<evidence type="ECO:0000313" key="4">
    <source>
        <dbReference type="EMBL" id="EAY73438.1"/>
    </source>
</evidence>
<accession>A2WN92</accession>
<dbReference type="GO" id="GO:0004713">
    <property type="term" value="F:protein tyrosine kinase activity"/>
    <property type="evidence" value="ECO:0007669"/>
    <property type="project" value="InterPro"/>
</dbReference>
<dbReference type="Gramene" id="BGIOSGA003221-TA">
    <property type="protein sequence ID" value="BGIOSGA003221-PA"/>
    <property type="gene ID" value="BGIOSGA003221"/>
</dbReference>
<name>A2WN92_ORYSI</name>
<dbReference type="SMART" id="SM00219">
    <property type="entry name" value="TyrKc"/>
    <property type="match status" value="1"/>
</dbReference>
<dbReference type="SUPFAM" id="SSF56112">
    <property type="entry name" value="Protein kinase-like (PK-like)"/>
    <property type="match status" value="2"/>
</dbReference>
<dbReference type="AlphaFoldDB" id="A2WN92"/>
<dbReference type="GO" id="GO:0005524">
    <property type="term" value="F:ATP binding"/>
    <property type="evidence" value="ECO:0007669"/>
    <property type="project" value="UniProtKB-UniRule"/>
</dbReference>
<dbReference type="Proteomes" id="UP000007015">
    <property type="component" value="Chromosome 1"/>
</dbReference>
<evidence type="ECO:0000259" key="3">
    <source>
        <dbReference type="SMART" id="SM00219"/>
    </source>
</evidence>
<evidence type="ECO:0000256" key="2">
    <source>
        <dbReference type="SAM" id="MobiDB-lite"/>
    </source>
</evidence>
<reference evidence="4 5" key="1">
    <citation type="journal article" date="2005" name="PLoS Biol.">
        <title>The genomes of Oryza sativa: a history of duplications.</title>
        <authorList>
            <person name="Yu J."/>
            <person name="Wang J."/>
            <person name="Lin W."/>
            <person name="Li S."/>
            <person name="Li H."/>
            <person name="Zhou J."/>
            <person name="Ni P."/>
            <person name="Dong W."/>
            <person name="Hu S."/>
            <person name="Zeng C."/>
            <person name="Zhang J."/>
            <person name="Zhang Y."/>
            <person name="Li R."/>
            <person name="Xu Z."/>
            <person name="Li S."/>
            <person name="Li X."/>
            <person name="Zheng H."/>
            <person name="Cong L."/>
            <person name="Lin L."/>
            <person name="Yin J."/>
            <person name="Geng J."/>
            <person name="Li G."/>
            <person name="Shi J."/>
            <person name="Liu J."/>
            <person name="Lv H."/>
            <person name="Li J."/>
            <person name="Wang J."/>
            <person name="Deng Y."/>
            <person name="Ran L."/>
            <person name="Shi X."/>
            <person name="Wang X."/>
            <person name="Wu Q."/>
            <person name="Li C."/>
            <person name="Ren X."/>
            <person name="Wang J."/>
            <person name="Wang X."/>
            <person name="Li D."/>
            <person name="Liu D."/>
            <person name="Zhang X."/>
            <person name="Ji Z."/>
            <person name="Zhao W."/>
            <person name="Sun Y."/>
            <person name="Zhang Z."/>
            <person name="Bao J."/>
            <person name="Han Y."/>
            <person name="Dong L."/>
            <person name="Ji J."/>
            <person name="Chen P."/>
            <person name="Wu S."/>
            <person name="Liu J."/>
            <person name="Xiao Y."/>
            <person name="Bu D."/>
            <person name="Tan J."/>
            <person name="Yang L."/>
            <person name="Ye C."/>
            <person name="Zhang J."/>
            <person name="Xu J."/>
            <person name="Zhou Y."/>
            <person name="Yu Y."/>
            <person name="Zhang B."/>
            <person name="Zhuang S."/>
            <person name="Wei H."/>
            <person name="Liu B."/>
            <person name="Lei M."/>
            <person name="Yu H."/>
            <person name="Li Y."/>
            <person name="Xu H."/>
            <person name="Wei S."/>
            <person name="He X."/>
            <person name="Fang L."/>
            <person name="Zhang Z."/>
            <person name="Zhang Y."/>
            <person name="Huang X."/>
            <person name="Su Z."/>
            <person name="Tong W."/>
            <person name="Li J."/>
            <person name="Tong Z."/>
            <person name="Li S."/>
            <person name="Ye J."/>
            <person name="Wang L."/>
            <person name="Fang L."/>
            <person name="Lei T."/>
            <person name="Chen C."/>
            <person name="Chen H."/>
            <person name="Xu Z."/>
            <person name="Li H."/>
            <person name="Huang H."/>
            <person name="Zhang F."/>
            <person name="Xu H."/>
            <person name="Li N."/>
            <person name="Zhao C."/>
            <person name="Li S."/>
            <person name="Dong L."/>
            <person name="Huang Y."/>
            <person name="Li L."/>
            <person name="Xi Y."/>
            <person name="Qi Q."/>
            <person name="Li W."/>
            <person name="Zhang B."/>
            <person name="Hu W."/>
            <person name="Zhang Y."/>
            <person name="Tian X."/>
            <person name="Jiao Y."/>
            <person name="Liang X."/>
            <person name="Jin J."/>
            <person name="Gao L."/>
            <person name="Zheng W."/>
            <person name="Hao B."/>
            <person name="Liu S."/>
            <person name="Wang W."/>
            <person name="Yuan L."/>
            <person name="Cao M."/>
            <person name="McDermott J."/>
            <person name="Samudrala R."/>
            <person name="Wang J."/>
            <person name="Wong G.K."/>
            <person name="Yang H."/>
        </authorList>
    </citation>
    <scope>NUCLEOTIDE SEQUENCE [LARGE SCALE GENOMIC DNA]</scope>
    <source>
        <strain evidence="5">cv. 93-11</strain>
    </source>
</reference>
<keyword evidence="1" id="KW-0547">Nucleotide-binding</keyword>
<dbReference type="PANTHER" id="PTHR46146">
    <property type="entry name" value="SERINE/THREONINE-PROTEIN KINASE-LIKE PROTEIN CCR4"/>
    <property type="match status" value="1"/>
</dbReference>
<feature type="domain" description="Tyrosine-protein kinase catalytic" evidence="3">
    <location>
        <begin position="16"/>
        <end position="213"/>
    </location>
</feature>
<dbReference type="InterPro" id="IPR017441">
    <property type="entry name" value="Protein_kinase_ATP_BS"/>
</dbReference>
<sequence>MREFSFEEVEAATGGFAAKNLVGKGSHGNVYVARLVCGGDGGGGRVRKKKVVVVAVKRASHALGEAKLANEIAVLAAAGEVAGVVPAAPGGGGATRRRRGLRRRGTIGYLDPCYTEPGRLGPESDVFSFGVVLLELVSGRKVMDVSASPSSIVAWAVPLVAAGMAREVLDGRLPAPRRAREERAVARVLAVAARCVSEAVERRPAMSDVVAELHAALESAGWPRRPRRRGDAHGLAGTLYKRVVSWGASRLHVRRRRVRTSKIECTEHSGSEGSGAQAQPNYPGSNPRLSNSNKNIFDIN</sequence>
<feature type="region of interest" description="Disordered" evidence="2">
    <location>
        <begin position="264"/>
        <end position="300"/>
    </location>
</feature>
<keyword evidence="1" id="KW-0067">ATP-binding</keyword>
<dbReference type="PROSITE" id="PS00107">
    <property type="entry name" value="PROTEIN_KINASE_ATP"/>
    <property type="match status" value="1"/>
</dbReference>
<dbReference type="Gene3D" id="1.10.510.10">
    <property type="entry name" value="Transferase(Phosphotransferase) domain 1"/>
    <property type="match status" value="1"/>
</dbReference>
<dbReference type="Gene3D" id="3.30.200.20">
    <property type="entry name" value="Phosphorylase Kinase, domain 1"/>
    <property type="match status" value="1"/>
</dbReference>
<feature type="compositionally biased region" description="Polar residues" evidence="2">
    <location>
        <begin position="274"/>
        <end position="300"/>
    </location>
</feature>
<dbReference type="OMA" id="RCVSPKK"/>
<evidence type="ECO:0000256" key="1">
    <source>
        <dbReference type="PROSITE-ProRule" id="PRU10141"/>
    </source>
</evidence>
<dbReference type="InterPro" id="IPR011009">
    <property type="entry name" value="Kinase-like_dom_sf"/>
</dbReference>